<reference evidence="2" key="1">
    <citation type="submission" date="2023-01" db="EMBL/GenBank/DDBJ databases">
        <authorList>
            <person name="Van Ghelder C."/>
            <person name="Rancurel C."/>
        </authorList>
    </citation>
    <scope>NUCLEOTIDE SEQUENCE</scope>
    <source>
        <strain evidence="2">CNCM I-4278</strain>
    </source>
</reference>
<organism evidence="2 3">
    <name type="scientific">Periconia digitata</name>
    <dbReference type="NCBI Taxonomy" id="1303443"/>
    <lineage>
        <taxon>Eukaryota</taxon>
        <taxon>Fungi</taxon>
        <taxon>Dikarya</taxon>
        <taxon>Ascomycota</taxon>
        <taxon>Pezizomycotina</taxon>
        <taxon>Dothideomycetes</taxon>
        <taxon>Pleosporomycetidae</taxon>
        <taxon>Pleosporales</taxon>
        <taxon>Massarineae</taxon>
        <taxon>Periconiaceae</taxon>
        <taxon>Periconia</taxon>
    </lineage>
</organism>
<gene>
    <name evidence="2" type="ORF">PDIGIT_LOCUS7548</name>
</gene>
<evidence type="ECO:0000313" key="3">
    <source>
        <dbReference type="Proteomes" id="UP001152607"/>
    </source>
</evidence>
<dbReference type="AlphaFoldDB" id="A0A9W4XK25"/>
<dbReference type="EMBL" id="CAOQHR010000005">
    <property type="protein sequence ID" value="CAI6334488.1"/>
    <property type="molecule type" value="Genomic_DNA"/>
</dbReference>
<proteinExistence type="predicted"/>
<sequence>MATHHHTRHLSHHSKRPQPAHARPSKPALLSKRSSSHGSHKKSAPKEDDWEEEEVMATSFLNFCTTCEKQIIVPSNFVLYCSESCRRKDTEKQLSFPFDYSPPMSPSHTTSDDHFRDIVQPRSPTHMPSNRSSIIFSDVSWDDNTPTKASDCEQAKHDSEASKYLRQYQATTFPCDTTPTLYSRRPGHSRTSTSNTASVTPSLSHTPASSISYSLPYTPATRPLPPRNHSTYASKSIELVTPWPYSATAPLSPPKYSMKAAPTIERTSSIIEGEILYEKSPIPSISPANGSLGRLLANTVHT</sequence>
<dbReference type="OrthoDB" id="3599883at2759"/>
<comment type="caution">
    <text evidence="2">The sequence shown here is derived from an EMBL/GenBank/DDBJ whole genome shotgun (WGS) entry which is preliminary data.</text>
</comment>
<dbReference type="InterPro" id="IPR024368">
    <property type="entry name" value="Ecl1/2/3"/>
</dbReference>
<feature type="compositionally biased region" description="Polar residues" evidence="1">
    <location>
        <begin position="189"/>
        <end position="211"/>
    </location>
</feature>
<evidence type="ECO:0008006" key="4">
    <source>
        <dbReference type="Google" id="ProtNLM"/>
    </source>
</evidence>
<feature type="compositionally biased region" description="Basic residues" evidence="1">
    <location>
        <begin position="1"/>
        <end position="18"/>
    </location>
</feature>
<name>A0A9W4XK25_9PLEO</name>
<feature type="region of interest" description="Disordered" evidence="1">
    <location>
        <begin position="177"/>
        <end position="211"/>
    </location>
</feature>
<dbReference type="Proteomes" id="UP001152607">
    <property type="component" value="Unassembled WGS sequence"/>
</dbReference>
<feature type="compositionally biased region" description="Basic residues" evidence="1">
    <location>
        <begin position="34"/>
        <end position="43"/>
    </location>
</feature>
<feature type="region of interest" description="Disordered" evidence="1">
    <location>
        <begin position="1"/>
        <end position="51"/>
    </location>
</feature>
<protein>
    <recommendedName>
        <fullName evidence="4">Life-span regulatory factor-domain-containing protein</fullName>
    </recommendedName>
</protein>
<evidence type="ECO:0000313" key="2">
    <source>
        <dbReference type="EMBL" id="CAI6334488.1"/>
    </source>
</evidence>
<keyword evidence="3" id="KW-1185">Reference proteome</keyword>
<evidence type="ECO:0000256" key="1">
    <source>
        <dbReference type="SAM" id="MobiDB-lite"/>
    </source>
</evidence>
<dbReference type="Pfam" id="PF12855">
    <property type="entry name" value="Ecl1"/>
    <property type="match status" value="1"/>
</dbReference>
<accession>A0A9W4XK25</accession>